<evidence type="ECO:0000313" key="3">
    <source>
        <dbReference type="EMBL" id="ONH99767.1"/>
    </source>
</evidence>
<dbReference type="AlphaFoldDB" id="M5WAZ0"/>
<dbReference type="Gene3D" id="3.40.50.2000">
    <property type="entry name" value="Glycogen Phosphorylase B"/>
    <property type="match status" value="3"/>
</dbReference>
<reference evidence="3 4" key="1">
    <citation type="journal article" date="2013" name="Nat. Genet.">
        <title>The high-quality draft genome of peach (Prunus persica) identifies unique patterns of genetic diversity, domestication and genome evolution.</title>
        <authorList>
            <consortium name="International Peach Genome Initiative"/>
            <person name="Verde I."/>
            <person name="Abbott A.G."/>
            <person name="Scalabrin S."/>
            <person name="Jung S."/>
            <person name="Shu S."/>
            <person name="Marroni F."/>
            <person name="Zhebentyayeva T."/>
            <person name="Dettori M.T."/>
            <person name="Grimwood J."/>
            <person name="Cattonaro F."/>
            <person name="Zuccolo A."/>
            <person name="Rossini L."/>
            <person name="Jenkins J."/>
            <person name="Vendramin E."/>
            <person name="Meisel L.A."/>
            <person name="Decroocq V."/>
            <person name="Sosinski B."/>
            <person name="Prochnik S."/>
            <person name="Mitros T."/>
            <person name="Policriti A."/>
            <person name="Cipriani G."/>
            <person name="Dondini L."/>
            <person name="Ficklin S."/>
            <person name="Goodstein D.M."/>
            <person name="Xuan P."/>
            <person name="Del Fabbro C."/>
            <person name="Aramini V."/>
            <person name="Copetti D."/>
            <person name="Gonzalez S."/>
            <person name="Horner D.S."/>
            <person name="Falchi R."/>
            <person name="Lucas S."/>
            <person name="Mica E."/>
            <person name="Maldonado J."/>
            <person name="Lazzari B."/>
            <person name="Bielenberg D."/>
            <person name="Pirona R."/>
            <person name="Miculan M."/>
            <person name="Barakat A."/>
            <person name="Testolin R."/>
            <person name="Stella A."/>
            <person name="Tartarini S."/>
            <person name="Tonutti P."/>
            <person name="Arus P."/>
            <person name="Orellana A."/>
            <person name="Wells C."/>
            <person name="Main D."/>
            <person name="Vizzotto G."/>
            <person name="Silva H."/>
            <person name="Salamini F."/>
            <person name="Schmutz J."/>
            <person name="Morgante M."/>
            <person name="Rokhsar D.S."/>
        </authorList>
    </citation>
    <scope>NUCLEOTIDE SEQUENCE [LARGE SCALE GENOMIC DNA]</scope>
    <source>
        <strain evidence="4">cv. Nemared</strain>
    </source>
</reference>
<dbReference type="InterPro" id="IPR002213">
    <property type="entry name" value="UDP_glucos_trans"/>
</dbReference>
<sequence>MDSSKDQPTSVCHVVAVPYPSRGHINPMMNLCKLLAPHKADILITFVVTEEWHGFIGSEAKPENVRFATVPNVIPSELVRAADMDGFIEAIMTNMEAPFERLLGRLEQPPVLIVADTFLPWAIRVENRRNVPAASFWPMPTSVFSVFQHFNLLAENGHFPVDLLERGNERVDYIPGVSSTRLVDLPHFMDGSFPNILRHIHEDFSWVPKAQYLLFPSIYELETQVLDVLRAKFSLPWLDSQPCSSVLYISMGSFLSVSSAQMDEIAAGLRESGVRFIWVARGETGRLKEVCGDMGLVVPWCDQLRVLCHSSVGGFLTHCGWNSVREGVFAGVAFLAFPLLMDQGMVSNLIVEDWKVGLRVKKAEVKIDHLVTREEIAGLVKKFMDLEDEEGKEMRRRARELKKICHGAIAEGGSSETNINAFIRSISQGHEH</sequence>
<protein>
    <submittedName>
        <fullName evidence="3">Uncharacterized protein</fullName>
    </submittedName>
</protein>
<evidence type="ECO:0000313" key="4">
    <source>
        <dbReference type="Proteomes" id="UP000006882"/>
    </source>
</evidence>
<dbReference type="SUPFAM" id="SSF53756">
    <property type="entry name" value="UDP-Glycosyltransferase/glycogen phosphorylase"/>
    <property type="match status" value="1"/>
</dbReference>
<dbReference type="Gramene" id="ONH99767">
    <property type="protein sequence ID" value="ONH99767"/>
    <property type="gene ID" value="PRUPE_6G049300"/>
</dbReference>
<proteinExistence type="inferred from homology"/>
<dbReference type="PANTHER" id="PTHR11926">
    <property type="entry name" value="GLUCOSYL/GLUCURONOSYL TRANSFERASES"/>
    <property type="match status" value="1"/>
</dbReference>
<dbReference type="GO" id="GO:0035251">
    <property type="term" value="F:UDP-glucosyltransferase activity"/>
    <property type="evidence" value="ECO:0000318"/>
    <property type="project" value="GO_Central"/>
</dbReference>
<evidence type="ECO:0000256" key="1">
    <source>
        <dbReference type="ARBA" id="ARBA00009995"/>
    </source>
</evidence>
<dbReference type="EMBL" id="CM007656">
    <property type="protein sequence ID" value="ONH99767.1"/>
    <property type="molecule type" value="Genomic_DNA"/>
</dbReference>
<dbReference type="Pfam" id="PF00201">
    <property type="entry name" value="UDPGT"/>
    <property type="match status" value="1"/>
</dbReference>
<dbReference type="OMA" id="ACDEDNT"/>
<name>M5WAZ0_PRUPE</name>
<organism evidence="3 4">
    <name type="scientific">Prunus persica</name>
    <name type="common">Peach</name>
    <name type="synonym">Amygdalus persica</name>
    <dbReference type="NCBI Taxonomy" id="3760"/>
    <lineage>
        <taxon>Eukaryota</taxon>
        <taxon>Viridiplantae</taxon>
        <taxon>Streptophyta</taxon>
        <taxon>Embryophyta</taxon>
        <taxon>Tracheophyta</taxon>
        <taxon>Spermatophyta</taxon>
        <taxon>Magnoliopsida</taxon>
        <taxon>eudicotyledons</taxon>
        <taxon>Gunneridae</taxon>
        <taxon>Pentapetalae</taxon>
        <taxon>rosids</taxon>
        <taxon>fabids</taxon>
        <taxon>Rosales</taxon>
        <taxon>Rosaceae</taxon>
        <taxon>Amygdaloideae</taxon>
        <taxon>Amygdaleae</taxon>
        <taxon>Prunus</taxon>
    </lineage>
</organism>
<evidence type="ECO:0000256" key="2">
    <source>
        <dbReference type="ARBA" id="ARBA00022679"/>
    </source>
</evidence>
<dbReference type="HOGENOM" id="CLU_001724_0_3_1"/>
<accession>M5WAZ0</accession>
<comment type="similarity">
    <text evidence="1">Belongs to the UDP-glycosyltransferase family.</text>
</comment>
<keyword evidence="2" id="KW-0808">Transferase</keyword>
<keyword evidence="4" id="KW-1185">Reference proteome</keyword>
<dbReference type="Proteomes" id="UP000006882">
    <property type="component" value="Chromosome G6"/>
</dbReference>
<dbReference type="eggNOG" id="KOG1192">
    <property type="taxonomic scope" value="Eukaryota"/>
</dbReference>
<dbReference type="PANTHER" id="PTHR11926:SF774">
    <property type="entry name" value="UDP-GLYCOSYLTRANSFERASE 85A1-RELATED"/>
    <property type="match status" value="1"/>
</dbReference>
<dbReference type="FunFam" id="3.40.50.2000:FF:000138">
    <property type="entry name" value="Glycosyltransferase"/>
    <property type="match status" value="1"/>
</dbReference>
<dbReference type="CDD" id="cd03784">
    <property type="entry name" value="GT1_Gtf-like"/>
    <property type="match status" value="1"/>
</dbReference>
<gene>
    <name evidence="3" type="ORF">PRUPE_6G049300</name>
</gene>